<evidence type="ECO:0000313" key="2">
    <source>
        <dbReference type="EMBL" id="GHG74733.1"/>
    </source>
</evidence>
<dbReference type="GO" id="GO:0009307">
    <property type="term" value="P:DNA restriction-modification system"/>
    <property type="evidence" value="ECO:0007669"/>
    <property type="project" value="InterPro"/>
</dbReference>
<dbReference type="AlphaFoldDB" id="A0A919F3G3"/>
<dbReference type="GO" id="GO:0004519">
    <property type="term" value="F:endonuclease activity"/>
    <property type="evidence" value="ECO:0007669"/>
    <property type="project" value="InterPro"/>
</dbReference>
<comment type="caution">
    <text evidence="2">The sequence shown here is derived from an EMBL/GenBank/DDBJ whole genome shotgun (WGS) entry which is preliminary data.</text>
</comment>
<name>A0A919F3G3_9ACTN</name>
<accession>A0A919F3G3</accession>
<gene>
    <name evidence="2" type="ORF">GCM10018980_71780</name>
</gene>
<dbReference type="InterPro" id="IPR011856">
    <property type="entry name" value="tRNA_endonuc-like_dom_sf"/>
</dbReference>
<evidence type="ECO:0000313" key="3">
    <source>
        <dbReference type="Proteomes" id="UP000619355"/>
    </source>
</evidence>
<organism evidence="2 3">
    <name type="scientific">Streptomyces capoamus</name>
    <dbReference type="NCBI Taxonomy" id="68183"/>
    <lineage>
        <taxon>Bacteria</taxon>
        <taxon>Bacillati</taxon>
        <taxon>Actinomycetota</taxon>
        <taxon>Actinomycetes</taxon>
        <taxon>Kitasatosporales</taxon>
        <taxon>Streptomycetaceae</taxon>
        <taxon>Streptomyces</taxon>
    </lineage>
</organism>
<dbReference type="Pfam" id="PF04471">
    <property type="entry name" value="Mrr_cat"/>
    <property type="match status" value="1"/>
</dbReference>
<keyword evidence="3" id="KW-1185">Reference proteome</keyword>
<sequence>MAGAGGVPGAGVADGRGRRLVLGAYVVGYLAHGRKLVIQCKKYAAHRSVCSPDMQKFVGTARLEHGAEVALFVTICRAFTRDALGLALRQGIVAMHPISRCAIAAPLYSKSTGQADQARCCSTLFVRVDLSCGHSPQLGRDGHAWSCGGRFRSGWAPPRIAPRAVGAPVAPPCV</sequence>
<dbReference type="Proteomes" id="UP000619355">
    <property type="component" value="Unassembled WGS sequence"/>
</dbReference>
<feature type="domain" description="Restriction endonuclease type IV Mrr" evidence="1">
    <location>
        <begin position="33"/>
        <end position="94"/>
    </location>
</feature>
<dbReference type="GO" id="GO:0003677">
    <property type="term" value="F:DNA binding"/>
    <property type="evidence" value="ECO:0007669"/>
    <property type="project" value="InterPro"/>
</dbReference>
<reference evidence="3" key="1">
    <citation type="journal article" date="2019" name="Int. J. Syst. Evol. Microbiol.">
        <title>The Global Catalogue of Microorganisms (GCM) 10K type strain sequencing project: providing services to taxonomists for standard genome sequencing and annotation.</title>
        <authorList>
            <consortium name="The Broad Institute Genomics Platform"/>
            <consortium name="The Broad Institute Genome Sequencing Center for Infectious Disease"/>
            <person name="Wu L."/>
            <person name="Ma J."/>
        </authorList>
    </citation>
    <scope>NUCLEOTIDE SEQUENCE [LARGE SCALE GENOMIC DNA]</scope>
    <source>
        <strain evidence="3">JCM 4253</strain>
    </source>
</reference>
<dbReference type="EMBL" id="BNBF01000036">
    <property type="protein sequence ID" value="GHG74733.1"/>
    <property type="molecule type" value="Genomic_DNA"/>
</dbReference>
<dbReference type="InterPro" id="IPR007560">
    <property type="entry name" value="Restrct_endonuc_IV_Mrr"/>
</dbReference>
<proteinExistence type="predicted"/>
<evidence type="ECO:0000259" key="1">
    <source>
        <dbReference type="Pfam" id="PF04471"/>
    </source>
</evidence>
<dbReference type="Gene3D" id="3.40.1350.10">
    <property type="match status" value="1"/>
</dbReference>
<protein>
    <recommendedName>
        <fullName evidence="1">Restriction endonuclease type IV Mrr domain-containing protein</fullName>
    </recommendedName>
</protein>